<dbReference type="RefSeq" id="WP_148593901.1">
    <property type="nucleotide sequence ID" value="NZ_CP042997.1"/>
</dbReference>
<evidence type="ECO:0000256" key="2">
    <source>
        <dbReference type="ARBA" id="ARBA00022917"/>
    </source>
</evidence>
<dbReference type="Gene3D" id="1.10.132.20">
    <property type="entry name" value="Ribosome-recycling factor"/>
    <property type="match status" value="1"/>
</dbReference>
<dbReference type="OrthoDB" id="271780at2"/>
<dbReference type="InterPro" id="IPR023584">
    <property type="entry name" value="Ribosome_recyc_fac_dom"/>
</dbReference>
<sequence>MASWEDRIRQPVEHLADQLRGIRPGAIGPGFVETFVVECQGSRSPIGRIAAITTQAGRIIVAPFDRAMVPAIVKSLADARQNAYALDPARVCVTIPPLSGEQRDEVASHVKALGEKARVAVRSVRQDIRKQLAASGKRSDRVVQELTDGAMAEIDRLVDAKLVEISGDSPPHRSGRKS</sequence>
<dbReference type="AlphaFoldDB" id="A0A5B9W1M4"/>
<reference evidence="4 5" key="1">
    <citation type="submission" date="2019-08" db="EMBL/GenBank/DDBJ databases">
        <title>Deep-cultivation of Planctomycetes and their phenomic and genomic characterization uncovers novel biology.</title>
        <authorList>
            <person name="Wiegand S."/>
            <person name="Jogler M."/>
            <person name="Boedeker C."/>
            <person name="Pinto D."/>
            <person name="Vollmers J."/>
            <person name="Rivas-Marin E."/>
            <person name="Kohn T."/>
            <person name="Peeters S.H."/>
            <person name="Heuer A."/>
            <person name="Rast P."/>
            <person name="Oberbeckmann S."/>
            <person name="Bunk B."/>
            <person name="Jeske O."/>
            <person name="Meyerdierks A."/>
            <person name="Storesund J.E."/>
            <person name="Kallscheuer N."/>
            <person name="Luecker S."/>
            <person name="Lage O.M."/>
            <person name="Pohl T."/>
            <person name="Merkel B.J."/>
            <person name="Hornburger P."/>
            <person name="Mueller R.-W."/>
            <person name="Bruemmer F."/>
            <person name="Labrenz M."/>
            <person name="Spormann A.M."/>
            <person name="Op den Camp H."/>
            <person name="Overmann J."/>
            <person name="Amann R."/>
            <person name="Jetten M.S.M."/>
            <person name="Mascher T."/>
            <person name="Medema M.H."/>
            <person name="Devos D.P."/>
            <person name="Kaster A.-K."/>
            <person name="Ovreas L."/>
            <person name="Rohde M."/>
            <person name="Galperin M.Y."/>
            <person name="Jogler C."/>
        </authorList>
    </citation>
    <scope>NUCLEOTIDE SEQUENCE [LARGE SCALE GENOMIC DNA]</scope>
    <source>
        <strain evidence="4 5">OJF2</strain>
    </source>
</reference>
<dbReference type="InterPro" id="IPR002661">
    <property type="entry name" value="Ribosome_recyc_fac"/>
</dbReference>
<dbReference type="PANTHER" id="PTHR20982:SF3">
    <property type="entry name" value="MITOCHONDRIAL RIBOSOME RECYCLING FACTOR PSEUDO 1"/>
    <property type="match status" value="1"/>
</dbReference>
<dbReference type="Pfam" id="PF01765">
    <property type="entry name" value="RRF"/>
    <property type="match status" value="1"/>
</dbReference>
<feature type="domain" description="Ribosome recycling factor" evidence="3">
    <location>
        <begin position="16"/>
        <end position="165"/>
    </location>
</feature>
<comment type="similarity">
    <text evidence="1">Belongs to the RRF family.</text>
</comment>
<dbReference type="GO" id="GO:0006412">
    <property type="term" value="P:translation"/>
    <property type="evidence" value="ECO:0007669"/>
    <property type="project" value="UniProtKB-KW"/>
</dbReference>
<dbReference type="PANTHER" id="PTHR20982">
    <property type="entry name" value="RIBOSOME RECYCLING FACTOR"/>
    <property type="match status" value="1"/>
</dbReference>
<name>A0A5B9W1M4_9BACT</name>
<dbReference type="EMBL" id="CP042997">
    <property type="protein sequence ID" value="QEH33905.1"/>
    <property type="molecule type" value="Genomic_DNA"/>
</dbReference>
<keyword evidence="2" id="KW-0648">Protein biosynthesis</keyword>
<dbReference type="SUPFAM" id="SSF55194">
    <property type="entry name" value="Ribosome recycling factor, RRF"/>
    <property type="match status" value="1"/>
</dbReference>
<evidence type="ECO:0000256" key="1">
    <source>
        <dbReference type="ARBA" id="ARBA00005912"/>
    </source>
</evidence>
<organism evidence="4 5">
    <name type="scientific">Aquisphaera giovannonii</name>
    <dbReference type="NCBI Taxonomy" id="406548"/>
    <lineage>
        <taxon>Bacteria</taxon>
        <taxon>Pseudomonadati</taxon>
        <taxon>Planctomycetota</taxon>
        <taxon>Planctomycetia</taxon>
        <taxon>Isosphaerales</taxon>
        <taxon>Isosphaeraceae</taxon>
        <taxon>Aquisphaera</taxon>
    </lineage>
</organism>
<protein>
    <submittedName>
        <fullName evidence="4">Ribosome-recycling factor</fullName>
    </submittedName>
</protein>
<dbReference type="Proteomes" id="UP000324233">
    <property type="component" value="Chromosome"/>
</dbReference>
<evidence type="ECO:0000313" key="4">
    <source>
        <dbReference type="EMBL" id="QEH33905.1"/>
    </source>
</evidence>
<dbReference type="KEGG" id="agv:OJF2_24370"/>
<gene>
    <name evidence="4" type="primary">frr_1</name>
    <name evidence="4" type="ORF">OJF2_24370</name>
</gene>
<accession>A0A5B9W1M4</accession>
<dbReference type="Gene3D" id="3.30.1360.40">
    <property type="match status" value="1"/>
</dbReference>
<evidence type="ECO:0000259" key="3">
    <source>
        <dbReference type="Pfam" id="PF01765"/>
    </source>
</evidence>
<proteinExistence type="inferred from homology"/>
<dbReference type="InterPro" id="IPR036191">
    <property type="entry name" value="RRF_sf"/>
</dbReference>
<keyword evidence="5" id="KW-1185">Reference proteome</keyword>
<dbReference type="GO" id="GO:0043023">
    <property type="term" value="F:ribosomal large subunit binding"/>
    <property type="evidence" value="ECO:0007669"/>
    <property type="project" value="TreeGrafter"/>
</dbReference>
<evidence type="ECO:0000313" key="5">
    <source>
        <dbReference type="Proteomes" id="UP000324233"/>
    </source>
</evidence>